<feature type="compositionally biased region" description="Pro residues" evidence="5">
    <location>
        <begin position="166"/>
        <end position="275"/>
    </location>
</feature>
<organism evidence="7 8">
    <name type="scientific">Salmo trutta</name>
    <name type="common">Brown trout</name>
    <dbReference type="NCBI Taxonomy" id="8032"/>
    <lineage>
        <taxon>Eukaryota</taxon>
        <taxon>Metazoa</taxon>
        <taxon>Chordata</taxon>
        <taxon>Craniata</taxon>
        <taxon>Vertebrata</taxon>
        <taxon>Euteleostomi</taxon>
        <taxon>Actinopterygii</taxon>
        <taxon>Neopterygii</taxon>
        <taxon>Teleostei</taxon>
        <taxon>Protacanthopterygii</taxon>
        <taxon>Salmoniformes</taxon>
        <taxon>Salmonidae</taxon>
        <taxon>Salmoninae</taxon>
        <taxon>Salmo</taxon>
    </lineage>
</organism>
<keyword evidence="2 4" id="KW-0862">Zinc</keyword>
<evidence type="ECO:0000313" key="8">
    <source>
        <dbReference type="Proteomes" id="UP000472277"/>
    </source>
</evidence>
<dbReference type="Gene3D" id="2.10.110.10">
    <property type="entry name" value="Cysteine Rich Protein"/>
    <property type="match status" value="1"/>
</dbReference>
<dbReference type="AlphaFoldDB" id="A0A674C0Z2"/>
<dbReference type="InParanoid" id="A0A674C0Z2"/>
<feature type="domain" description="LIM zinc-binding" evidence="6">
    <location>
        <begin position="346"/>
        <end position="412"/>
    </location>
</feature>
<dbReference type="PROSITE" id="PS50023">
    <property type="entry name" value="LIM_DOMAIN_2"/>
    <property type="match status" value="1"/>
</dbReference>
<dbReference type="InterPro" id="IPR052621">
    <property type="entry name" value="Cell_Prolif/Cornif_Regul"/>
</dbReference>
<dbReference type="GO" id="GO:0046872">
    <property type="term" value="F:metal ion binding"/>
    <property type="evidence" value="ECO:0007669"/>
    <property type="project" value="UniProtKB-KW"/>
</dbReference>
<evidence type="ECO:0000256" key="1">
    <source>
        <dbReference type="ARBA" id="ARBA00022723"/>
    </source>
</evidence>
<feature type="compositionally biased region" description="Low complexity" evidence="5">
    <location>
        <begin position="109"/>
        <end position="127"/>
    </location>
</feature>
<accession>A0A674C0Z2</accession>
<evidence type="ECO:0000259" key="6">
    <source>
        <dbReference type="PROSITE" id="PS50023"/>
    </source>
</evidence>
<reference evidence="7" key="1">
    <citation type="submission" date="2025-08" db="UniProtKB">
        <authorList>
            <consortium name="Ensembl"/>
        </authorList>
    </citation>
    <scope>IDENTIFICATION</scope>
</reference>
<evidence type="ECO:0000256" key="3">
    <source>
        <dbReference type="ARBA" id="ARBA00023038"/>
    </source>
</evidence>
<name>A0A674C0Z2_SALTR</name>
<evidence type="ECO:0000256" key="2">
    <source>
        <dbReference type="ARBA" id="ARBA00022833"/>
    </source>
</evidence>
<feature type="compositionally biased region" description="Polar residues" evidence="5">
    <location>
        <begin position="56"/>
        <end position="72"/>
    </location>
</feature>
<dbReference type="PANTHER" id="PTHR15468">
    <property type="entry name" value="ZNF185"/>
    <property type="match status" value="1"/>
</dbReference>
<dbReference type="GO" id="GO:0008544">
    <property type="term" value="P:epidermis development"/>
    <property type="evidence" value="ECO:0007669"/>
    <property type="project" value="TreeGrafter"/>
</dbReference>
<dbReference type="Ensembl" id="ENSSTUT00000082009.1">
    <property type="protein sequence ID" value="ENSSTUP00000076996.1"/>
    <property type="gene ID" value="ENSSTUG00000033968.1"/>
</dbReference>
<dbReference type="PRINTS" id="PR01217">
    <property type="entry name" value="PRICHEXTENSN"/>
</dbReference>
<dbReference type="GO" id="GO:0005737">
    <property type="term" value="C:cytoplasm"/>
    <property type="evidence" value="ECO:0007669"/>
    <property type="project" value="TreeGrafter"/>
</dbReference>
<dbReference type="PANTHER" id="PTHR15468:SF7">
    <property type="entry name" value="SCIELLIN"/>
    <property type="match status" value="1"/>
</dbReference>
<reference evidence="7" key="2">
    <citation type="submission" date="2025-09" db="UniProtKB">
        <authorList>
            <consortium name="Ensembl"/>
        </authorList>
    </citation>
    <scope>IDENTIFICATION</scope>
</reference>
<keyword evidence="3 4" id="KW-0440">LIM domain</keyword>
<evidence type="ECO:0000256" key="5">
    <source>
        <dbReference type="SAM" id="MobiDB-lite"/>
    </source>
</evidence>
<keyword evidence="8" id="KW-1185">Reference proteome</keyword>
<dbReference type="Proteomes" id="UP000472277">
    <property type="component" value="Chromosome 39"/>
</dbReference>
<feature type="region of interest" description="Disordered" evidence="5">
    <location>
        <begin position="1"/>
        <end position="31"/>
    </location>
</feature>
<proteinExistence type="predicted"/>
<dbReference type="CDD" id="cd08368">
    <property type="entry name" value="LIM"/>
    <property type="match status" value="1"/>
</dbReference>
<sequence>MSVFSQKSKPVRWSKEMSASQNIADSSRKKTSLLKDNSWIRRSMEEEEELVDLQSEVGQPNPSTASPSTPVNHLTKSPPLPPKTKTVSFVLSTTSKSMKDSKTARSPGSTSPKSLNSPTSSSLKSPSLSLFTARVFSSPKKLFYSPLSPPEVLPHSITHITDEEPPAVPTTPPPPTTLPPPPPPTTPPPPPPTTPPPPPPPPTLPPPLPPTTLPPPLPTTPPPPPTTTPPPPPPPTTLPPSPSTLPPPPTTPPPPPPTTPPPPPPTTPPPPPPMTESPMLQASISEISLETRLTDPPSLTPTQTLLSIPNRSVLTPTQTLLSIPNRSVLTPTQTLLSIPNRSVTKGLCSYCCKPMVAGANMILEDLQIYSHSSCFKCEVCHCPLGDLHVGDSMWLHRGTVHCEGCFSTTREKSLL</sequence>
<dbReference type="InterPro" id="IPR001781">
    <property type="entry name" value="Znf_LIM"/>
</dbReference>
<dbReference type="SMART" id="SM00132">
    <property type="entry name" value="LIM"/>
    <property type="match status" value="1"/>
</dbReference>
<evidence type="ECO:0000313" key="7">
    <source>
        <dbReference type="Ensembl" id="ENSSTUP00000076996.1"/>
    </source>
</evidence>
<keyword evidence="1 4" id="KW-0479">Metal-binding</keyword>
<evidence type="ECO:0000256" key="4">
    <source>
        <dbReference type="PROSITE-ProRule" id="PRU00125"/>
    </source>
</evidence>
<dbReference type="GeneTree" id="ENSGT00530000063872"/>
<feature type="region of interest" description="Disordered" evidence="5">
    <location>
        <begin position="45"/>
        <end position="127"/>
    </location>
</feature>
<protein>
    <recommendedName>
        <fullName evidence="6">LIM zinc-binding domain-containing protein</fullName>
    </recommendedName>
</protein>
<feature type="region of interest" description="Disordered" evidence="5">
    <location>
        <begin position="141"/>
        <end position="278"/>
    </location>
</feature>